<evidence type="ECO:0000313" key="6">
    <source>
        <dbReference type="Proteomes" id="UP000078543"/>
    </source>
</evidence>
<evidence type="ECO:0000256" key="3">
    <source>
        <dbReference type="PIRSR" id="PIRSR001365-1"/>
    </source>
</evidence>
<dbReference type="EMBL" id="LWQU01000043">
    <property type="protein sequence ID" value="OAN63246.1"/>
    <property type="molecule type" value="Genomic_DNA"/>
</dbReference>
<dbReference type="PIRSF" id="PIRSF001365">
    <property type="entry name" value="DHDPS"/>
    <property type="match status" value="1"/>
</dbReference>
<dbReference type="GO" id="GO:0008840">
    <property type="term" value="F:4-hydroxy-tetrahydrodipicolinate synthase activity"/>
    <property type="evidence" value="ECO:0007669"/>
    <property type="project" value="TreeGrafter"/>
</dbReference>
<feature type="binding site" evidence="4">
    <location>
        <position position="215"/>
    </location>
    <ligand>
        <name>pyruvate</name>
        <dbReference type="ChEBI" id="CHEBI:15361"/>
    </ligand>
</feature>
<feature type="active site" description="Proton donor/acceptor" evidence="3">
    <location>
        <position position="144"/>
    </location>
</feature>
<dbReference type="STRING" id="1437059.A6A05_06775"/>
<keyword evidence="6" id="KW-1185">Reference proteome</keyword>
<comment type="caution">
    <text evidence="5">The sequence shown here is derived from an EMBL/GenBank/DDBJ whole genome shotgun (WGS) entry which is preliminary data.</text>
</comment>
<accession>A0A178MZ81</accession>
<sequence length="303" mass="32338">MAVSTKSDRITGILAPVLTPFDRKLASDSKRFVAFCRVLRQLDIGLAPFGTTSEGNSLEAGEKLALLDALAADGTDMGRVMPGTGTCSIIETARLSAHAVKLGCGGVLMLPPFYYKGVSDDGLFRAFSEVIQRVGSKALRVYLYHFPRQSQVPLSLALIERLLKAYPGTVAGIKDSSGELANMQAMIKAFPGFDVFTGTEAVMLDVLKAGGAGCISANANVNGAAMVELFRNWREPGAAGLQEALTAFRVATQDFPLIAALKALVARASGDQTWRLTRPPLLDLSLEAEDQLVKRLDKAGFKV</sequence>
<keyword evidence="1 2" id="KW-0456">Lyase</keyword>
<dbReference type="Gene3D" id="3.20.20.70">
    <property type="entry name" value="Aldolase class I"/>
    <property type="match status" value="1"/>
</dbReference>
<feature type="binding site" evidence="4">
    <location>
        <position position="52"/>
    </location>
    <ligand>
        <name>pyruvate</name>
        <dbReference type="ChEBI" id="CHEBI:15361"/>
    </ligand>
</feature>
<dbReference type="PANTHER" id="PTHR12128:SF67">
    <property type="entry name" value="BLR3884 PROTEIN"/>
    <property type="match status" value="1"/>
</dbReference>
<evidence type="ECO:0000256" key="2">
    <source>
        <dbReference type="PIRNR" id="PIRNR001365"/>
    </source>
</evidence>
<protein>
    <submittedName>
        <fullName evidence="5">Dihydrodipicolinate synthase family protein</fullName>
    </submittedName>
</protein>
<evidence type="ECO:0000313" key="5">
    <source>
        <dbReference type="EMBL" id="OAN63246.1"/>
    </source>
</evidence>
<name>A0A178MZ81_9PROT</name>
<dbReference type="SUPFAM" id="SSF51569">
    <property type="entry name" value="Aldolase"/>
    <property type="match status" value="1"/>
</dbReference>
<dbReference type="OrthoDB" id="7157803at2"/>
<evidence type="ECO:0000256" key="1">
    <source>
        <dbReference type="ARBA" id="ARBA00023239"/>
    </source>
</evidence>
<dbReference type="Proteomes" id="UP000078543">
    <property type="component" value="Unassembled WGS sequence"/>
</dbReference>
<gene>
    <name evidence="5" type="ORF">A6A05_06775</name>
</gene>
<comment type="similarity">
    <text evidence="2">Belongs to the DapA family.</text>
</comment>
<dbReference type="AlphaFoldDB" id="A0A178MZ81"/>
<feature type="active site" description="Schiff-base intermediate with substrate" evidence="3">
    <location>
        <position position="174"/>
    </location>
</feature>
<organism evidence="5 6">
    <name type="scientific">Magnetospirillum moscoviense</name>
    <dbReference type="NCBI Taxonomy" id="1437059"/>
    <lineage>
        <taxon>Bacteria</taxon>
        <taxon>Pseudomonadati</taxon>
        <taxon>Pseudomonadota</taxon>
        <taxon>Alphaproteobacteria</taxon>
        <taxon>Rhodospirillales</taxon>
        <taxon>Rhodospirillaceae</taxon>
        <taxon>Magnetospirillum</taxon>
    </lineage>
</organism>
<dbReference type="RefSeq" id="WP_068497188.1">
    <property type="nucleotide sequence ID" value="NZ_LWQU01000043.1"/>
</dbReference>
<dbReference type="InterPro" id="IPR002220">
    <property type="entry name" value="DapA-like"/>
</dbReference>
<dbReference type="Pfam" id="PF00701">
    <property type="entry name" value="DHDPS"/>
    <property type="match status" value="1"/>
</dbReference>
<evidence type="ECO:0000256" key="4">
    <source>
        <dbReference type="PIRSR" id="PIRSR001365-2"/>
    </source>
</evidence>
<dbReference type="PANTHER" id="PTHR12128">
    <property type="entry name" value="DIHYDRODIPICOLINATE SYNTHASE"/>
    <property type="match status" value="1"/>
</dbReference>
<proteinExistence type="inferred from homology"/>
<dbReference type="SMART" id="SM01130">
    <property type="entry name" value="DHDPS"/>
    <property type="match status" value="1"/>
</dbReference>
<dbReference type="CDD" id="cd00408">
    <property type="entry name" value="DHDPS-like"/>
    <property type="match status" value="1"/>
</dbReference>
<dbReference type="InterPro" id="IPR013785">
    <property type="entry name" value="Aldolase_TIM"/>
</dbReference>
<reference evidence="5 6" key="1">
    <citation type="submission" date="2016-04" db="EMBL/GenBank/DDBJ databases">
        <title>Draft genome sequence of freshwater magnetotactic bacteria Magnetospirillum marisnigri SP-1 and Magnetospirillum moscoviense BB-1.</title>
        <authorList>
            <person name="Koziaeva V."/>
            <person name="Dziuba M.V."/>
            <person name="Ivanov T.M."/>
            <person name="Kuznetsov B."/>
            <person name="Grouzdev D.S."/>
        </authorList>
    </citation>
    <scope>NUCLEOTIDE SEQUENCE [LARGE SCALE GENOMIC DNA]</scope>
    <source>
        <strain evidence="5 6">BB-1</strain>
    </source>
</reference>